<feature type="region of interest" description="Disordered" evidence="1">
    <location>
        <begin position="2147"/>
        <end position="2169"/>
    </location>
</feature>
<dbReference type="Proteomes" id="UP000321944">
    <property type="component" value="Chromosome"/>
</dbReference>
<evidence type="ECO:0000313" key="3">
    <source>
        <dbReference type="EMBL" id="BBM54325.1"/>
    </source>
</evidence>
<dbReference type="EMBL" id="AP019841">
    <property type="protein sequence ID" value="BBM54325.1"/>
    <property type="molecule type" value="Genomic_DNA"/>
</dbReference>
<feature type="region of interest" description="Disordered" evidence="1">
    <location>
        <begin position="1618"/>
        <end position="1642"/>
    </location>
</feature>
<dbReference type="InterPro" id="IPR053787">
    <property type="entry name" value="Autotransptr-assoc_N"/>
</dbReference>
<feature type="region of interest" description="Disordered" evidence="1">
    <location>
        <begin position="2395"/>
        <end position="2420"/>
    </location>
</feature>
<feature type="compositionally biased region" description="Polar residues" evidence="1">
    <location>
        <begin position="2147"/>
        <end position="2158"/>
    </location>
</feature>
<feature type="domain" description="Autotransporter" evidence="2">
    <location>
        <begin position="2714"/>
        <end position="3003"/>
    </location>
</feature>
<reference evidence="3 4" key="1">
    <citation type="submission" date="2019-07" db="EMBL/GenBank/DDBJ databases">
        <title>Complete Genome Sequence of Leptotrichia wadei Strain JMUB3936.</title>
        <authorList>
            <person name="Watanabe S."/>
            <person name="Cui L."/>
        </authorList>
    </citation>
    <scope>NUCLEOTIDE SEQUENCE [LARGE SCALE GENOMIC DNA]</scope>
    <source>
        <strain evidence="3 4">JMUB3936</strain>
    </source>
</reference>
<dbReference type="InterPro" id="IPR036709">
    <property type="entry name" value="Autotransporte_beta_dom_sf"/>
</dbReference>
<feature type="compositionally biased region" description="Low complexity" evidence="1">
    <location>
        <begin position="1624"/>
        <end position="1641"/>
    </location>
</feature>
<proteinExistence type="predicted"/>
<evidence type="ECO:0000259" key="2">
    <source>
        <dbReference type="PROSITE" id="PS51208"/>
    </source>
</evidence>
<protein>
    <recommendedName>
        <fullName evidence="2">Autotransporter domain-containing protein</fullName>
    </recommendedName>
</protein>
<organism evidence="3 4">
    <name type="scientific">Leptotrichia wadei</name>
    <dbReference type="NCBI Taxonomy" id="157687"/>
    <lineage>
        <taxon>Bacteria</taxon>
        <taxon>Fusobacteriati</taxon>
        <taxon>Fusobacteriota</taxon>
        <taxon>Fusobacteriia</taxon>
        <taxon>Fusobacteriales</taxon>
        <taxon>Leptotrichiaceae</taxon>
        <taxon>Leptotrichia</taxon>
    </lineage>
</organism>
<evidence type="ECO:0000313" key="4">
    <source>
        <dbReference type="Proteomes" id="UP000321944"/>
    </source>
</evidence>
<feature type="region of interest" description="Disordered" evidence="1">
    <location>
        <begin position="1288"/>
        <end position="1307"/>
    </location>
</feature>
<dbReference type="SMART" id="SM00869">
    <property type="entry name" value="Autotransporter"/>
    <property type="match status" value="1"/>
</dbReference>
<dbReference type="PROSITE" id="PS51208">
    <property type="entry name" value="AUTOTRANSPORTER"/>
    <property type="match status" value="1"/>
</dbReference>
<gene>
    <name evidence="3" type="ORF">JMUB3936_0609</name>
</gene>
<dbReference type="NCBIfam" id="NF033175">
    <property type="entry name" value="fuso_auto_Nterm"/>
    <property type="match status" value="1"/>
</dbReference>
<name>A0A510KWX0_9FUSO</name>
<dbReference type="InterPro" id="IPR005546">
    <property type="entry name" value="Autotransporte_beta"/>
</dbReference>
<dbReference type="OrthoDB" id="78031at2"/>
<evidence type="ECO:0000256" key="1">
    <source>
        <dbReference type="SAM" id="MobiDB-lite"/>
    </source>
</evidence>
<dbReference type="SUPFAM" id="SSF103515">
    <property type="entry name" value="Autotransporter"/>
    <property type="match status" value="1"/>
</dbReference>
<feature type="compositionally biased region" description="Polar residues" evidence="1">
    <location>
        <begin position="2395"/>
        <end position="2413"/>
    </location>
</feature>
<accession>A0A510KWX0</accession>
<sequence>MSNNLRQIAKDLRSFVKRCKDVHYSDSLLISFLITGLLTIAPKLHADVASEQQEITAQTYDAITDLRQSFMRARKENEKSLKGAQSELVQLLKQGDQVIKSPWASFQFGTGFTNNDWGTTYRGRGGKYLEYYRRDNDLTKYVFDKDKHLYGATNLNIPRNQEPNSLTINPANVHEPYKPYVPERLDNINVPKDPSFNPSIVSPNPINPNFVVNKETFEPISVEMDRSGATHDIHRANNWINYSNAGIRATSNTEVTNATFSPNTLYNSRWWWGTGTHTTATPGNVTGGTINMGTTYHGGYYDGSNWIDNDWWGNGYISYSDLTIGGSSYWGRDENTSAYVSPWGAIRTVNSDDTAREYYISKYMEIHNVDYNTAATAVPASSISHTYSGGVHNGYSTIVSGLGTVSLSTPYLTNQIAARNSVTVGIKDAPSVKNVTFKITDTPKDHGYTGLAVTSGNGVAQGNHYVISPSTNKSGVSGSNGILVTGGTLDNETDGLNANSRSTISVSGLNNDGVLVTNTGNFNDYETQYTVAGDGASDTGNNGISATGGKTKLYADYFNISGTHNNGIASSVTGNSNFIVKGASIDVDGISNNGIIVAGGGGIKLEHDPYNPVAFGGGVWRWNNINVKGSNNNGLYVANGTSDIYATNITVVGGVDITKDNKTIITYNNGILVGSEYGESAFVDIGVSSIDAKKTNGKGAGIYLYAGDINFNTLQNGQTVNISGDGSDTLLVVDAAGGKATTGTPGTASNTVTFNNNSAYANIAGTRFDTTGGGNTGILIQGGHAVYTYNSNTEGSNTTITGIWDMNMTDGDNNVAIKNNAYARTLKIENNINPTSPAAATSVTSFNNAGHIQMSGTNNIAFLNLGYVSNKGGSSLKLDDVALNGDKSSGAVFYTDKNKGQVDKSTVDTGVFYGTVKLQGAVGTNSTSAGSVGIYANTGQNAHYDGTVYGGLQNKAGTTPIPVDDAANLKVSELNFGLGKYANNSILVYASNGTGIDVGENNGTAYQSNKYVDPGTTALTNVAGGLTNDVITDGVTTDTQVLWGYVKKNGETSSNSIIGYATGDISQIAHRYYNIGGVYGSHITFKKDINMVSKNGTALRTDKGAVIDAEAVRAGGYKSILAYANGIGSGNGTPSTVNINGNVTAADYNTLGYYYDSTNTNNAYNNYGAVALDGGKVNISGTAVSTTPIEEESQGNGGTAIRETGTTKNKFSELKFNTNSLIYGMAAYANGNGSEVTFNSGVSVIDGENGALYATNKGKINFRGDIINQNNLPETITTGTPTGITSMTGASHTRMGKNNVTGSNDNDHRNTTPFYVYRNNGSDDASIIFNGDTKIDMYDGILLTGNTYDPNPSVLGAGNSINREWDYAKEAWKTSTDANEQSIYAHAKYKNTDKVKVKIMEGDVNIGLVNQYKDALKWNQNTIYNNDILTGIGTYAGGMTISTVNDLKAANISLINDKLDIDTDVNVEDVVNTKTPAGTEDGFNSLKMESTMVTVNASKTIKGDAANRDLTDATGGTNYQVRNAGLSMANTLYRWDDVQSKDNPLWRKTKNTESGFINKGTVNITGGQKDNAVTALNVSYGTIQNEKEIKVDHGNGMVGTDNSILTVTKDGEITVSGKYTNPGNLTSNSTNSKNSTETTPSGANYGIVGISRYDTRGHYENSYNIDGQTVQTDAIAITSDGKIKVDGGESVNGAVTATGIFAKNVNASQGNVTINYADDQIKTAGIEVQANGSPSSSRGVGIALVNANPNGNGGIIKLKGFDGNLGSELSIDNNIVTKENGIGVYAENAIVQLNSDKFTVTTKDDGVGLWVTDNSEVAKGANHTKTFQYNYFGKNDKNGFAMAFGGRNTGITHASNDLDIKFSNHADTGVTLQAEKAGTTTGTTKGIAGILVNTNDGADTVTNRGNIEEDSSSKTNVRAYGAVVNKGTFVNYGKIKLNDSLDHQASQITSEDMKKVNVGIFANSTNKLDTTITNRGDITIGDSTNNKNIGSWAIYGYNVNTDSKEDGSKSKITINRNNYGIYSGDGNVNIKNTKLLVGNDTVLGHVQTTAGVSTAPGAYPIDRQNGQYSNANDLLSSLDKPRELDSAIGVYIDKGSIARDINVSADMDIDRFSFGIVMAEKNGGPTTNVTIGSPTDAPTIVLASNKNTGGQVKSTAPSNPKVPEETKEQGNSVYYYSADTESRGKSYANVSMNGDYNTAYYTKGSMDNYGTIDLRSKYDVDNNNVARGYGNVGIFSANTSAPSTNYGTITTGMSDTVNMQYSAAMAAGRNHYKTDGNFDKTTEEGYIVNKGDIIVKEKEGIGMFATGAGSRAINYGNIRLEGESAIGMYLDRGAIGENYGNIEGNAQSLKGVVAINGGYIKNYGHINVTGSGSYGIVTDGSRFIVDANGNPTEVLQSTDSRYTSTSAVTAGQTNGKGGTDLYGGTESSIEEGTSGNPKTTGVGTTITAPDIVPITKVSVDGIDTPIFNVESDAANPGDWAKTVTVSSSIQTGGTRIIDLSAKNEWGNPVWEHAYKDPLSEVTSIGMYVDTSGVRYTNPIDGIQNLPKLGKVDLYFGPEATMYTNSKAIRIGDKVDANGTVTKSNILKPFNDALSRLPGGAKVNVLSGSLTWQVLAKLDSNNQLSEIYMSKVPYHSFAYDNDKSLVNFTNNLDNIYEIAKPQSAEKVIFNKLNSLGNGEGHILAQAFDQMRGHIYGGVQQRIKSTSDILTGEMNGLRSDRNVSKDSNKFKAFGQRNEFKTDTAGMPDWYSNAGGFAFVHEDETVRLGQSSGWSAGVVNNYFTFKDLSKSYENQAMAKVGVFKTIPLDANGTFVLSLGGDGFFGRNDMKRRFWVVDQEFRAKASYYSYGAGLNAGLEKAFVINDGFSIVPNVGIRAEYGRFSSIHENGDMALNVKSDDYVSVKPSAGIDFRYSQEVFKNSNLTASLGFAYENEIGKLYDVENEARIVGAWTDYFGIRGDKEDKRGNFKSDLKLGLDNGRFGFNVNTGYDSKGHNFRAGLGLKVLY</sequence>
<dbReference type="RefSeq" id="WP_147003164.1">
    <property type="nucleotide sequence ID" value="NZ_AP019841.1"/>
</dbReference>